<dbReference type="GO" id="GO:0004252">
    <property type="term" value="F:serine-type endopeptidase activity"/>
    <property type="evidence" value="ECO:0007669"/>
    <property type="project" value="InterPro"/>
</dbReference>
<gene>
    <name evidence="6" type="ORF">SA87_08635</name>
</gene>
<protein>
    <recommendedName>
        <fullName evidence="5">Peptidase S49 domain-containing protein</fullName>
    </recommendedName>
</protein>
<evidence type="ECO:0000313" key="6">
    <source>
        <dbReference type="EMBL" id="OAR04597.1"/>
    </source>
</evidence>
<dbReference type="InterPro" id="IPR047272">
    <property type="entry name" value="S49_SppA_C"/>
</dbReference>
<organism evidence="6 7">
    <name type="scientific">Hydrogenibacillus schlegelii</name>
    <name type="common">Bacillus schlegelii</name>
    <dbReference type="NCBI Taxonomy" id="1484"/>
    <lineage>
        <taxon>Bacteria</taxon>
        <taxon>Bacillati</taxon>
        <taxon>Bacillota</taxon>
        <taxon>Bacilli</taxon>
        <taxon>Bacillales</taxon>
        <taxon>Bacillales Family X. Incertae Sedis</taxon>
        <taxon>Hydrogenibacillus</taxon>
    </lineage>
</organism>
<comment type="similarity">
    <text evidence="1">Belongs to the peptidase S49 family.</text>
</comment>
<dbReference type="CDD" id="cd07023">
    <property type="entry name" value="S49_Sppa_N_C"/>
    <property type="match status" value="1"/>
</dbReference>
<evidence type="ECO:0000256" key="3">
    <source>
        <dbReference type="ARBA" id="ARBA00022801"/>
    </source>
</evidence>
<keyword evidence="3" id="KW-0378">Hydrolase</keyword>
<feature type="domain" description="Peptidase S49" evidence="5">
    <location>
        <begin position="121"/>
        <end position="273"/>
    </location>
</feature>
<dbReference type="GO" id="GO:0004176">
    <property type="term" value="F:ATP-dependent peptidase activity"/>
    <property type="evidence" value="ECO:0007669"/>
    <property type="project" value="InterPro"/>
</dbReference>
<dbReference type="NCBIfam" id="TIGR00706">
    <property type="entry name" value="SppA_dom"/>
    <property type="match status" value="1"/>
</dbReference>
<name>A0A179IPJ0_HYDSH</name>
<dbReference type="Proteomes" id="UP000243024">
    <property type="component" value="Unassembled WGS sequence"/>
</dbReference>
<dbReference type="RefSeq" id="WP_066199707.1">
    <property type="nucleotide sequence ID" value="NZ_CBCSAS010000052.1"/>
</dbReference>
<evidence type="ECO:0000256" key="2">
    <source>
        <dbReference type="ARBA" id="ARBA00022670"/>
    </source>
</evidence>
<dbReference type="Gene3D" id="3.90.226.10">
    <property type="entry name" value="2-enoyl-CoA Hydratase, Chain A, domain 1"/>
    <property type="match status" value="2"/>
</dbReference>
<keyword evidence="2" id="KW-0645">Protease</keyword>
<keyword evidence="7" id="KW-1185">Reference proteome</keyword>
<keyword evidence="4" id="KW-0720">Serine protease</keyword>
<comment type="caution">
    <text evidence="6">The sequence shown here is derived from an EMBL/GenBank/DDBJ whole genome shotgun (WGS) entry which is preliminary data.</text>
</comment>
<dbReference type="Pfam" id="PF01343">
    <property type="entry name" value="Peptidase_S49"/>
    <property type="match status" value="1"/>
</dbReference>
<dbReference type="PANTHER" id="PTHR42987:SF4">
    <property type="entry name" value="PROTEASE SOHB-RELATED"/>
    <property type="match status" value="1"/>
</dbReference>
<dbReference type="InterPro" id="IPR002142">
    <property type="entry name" value="Peptidase_S49"/>
</dbReference>
<dbReference type="STRING" id="1484.SA87_08635"/>
<dbReference type="PRINTS" id="PR00127">
    <property type="entry name" value="CLPPROTEASEP"/>
</dbReference>
<dbReference type="AlphaFoldDB" id="A0A179IPJ0"/>
<evidence type="ECO:0000259" key="5">
    <source>
        <dbReference type="Pfam" id="PF01343"/>
    </source>
</evidence>
<dbReference type="SUPFAM" id="SSF52096">
    <property type="entry name" value="ClpP/crotonase"/>
    <property type="match status" value="1"/>
</dbReference>
<dbReference type="EMBL" id="JXBB01000012">
    <property type="protein sequence ID" value="OAR04597.1"/>
    <property type="molecule type" value="Genomic_DNA"/>
</dbReference>
<dbReference type="InterPro" id="IPR029045">
    <property type="entry name" value="ClpP/crotonase-like_dom_sf"/>
</dbReference>
<sequence length="327" mass="34936">MRRGPLITFVAIIVVLALGLAGVRLLGPFFAGGGTADRGLEERRLEGAGPEKVAVIRLEGVIQLEEGGGLFGSDGFSFARLMEELKQAEEDDAVRAVVLYVNSPGGSVVASDEIYRKLKKIRQAGKPVVASMGEVAASGGYYVTLAADRILANPSTLTGSIGVIFALPNVHKLAETIGYSEEIVASGPLKDMGNPYKPMSDDARAAFRSIVDDTFNRFVDLVAEARKLSRDRVLKLATGQVYTGAQARAAGLIDDFGGLDEAIEAAKALAGLKEATVIEYAEKKRGNVLLDLLLNEKTGDGRLETLLRAVAGRLDFSPTPKLLYQWR</sequence>
<evidence type="ECO:0000256" key="1">
    <source>
        <dbReference type="ARBA" id="ARBA00008683"/>
    </source>
</evidence>
<proteinExistence type="inferred from homology"/>
<dbReference type="InterPro" id="IPR001907">
    <property type="entry name" value="ClpP"/>
</dbReference>
<dbReference type="PANTHER" id="PTHR42987">
    <property type="entry name" value="PEPTIDASE S49"/>
    <property type="match status" value="1"/>
</dbReference>
<evidence type="ECO:0000313" key="7">
    <source>
        <dbReference type="Proteomes" id="UP000243024"/>
    </source>
</evidence>
<dbReference type="InterPro" id="IPR004635">
    <property type="entry name" value="Pept_S49_SppA"/>
</dbReference>
<reference evidence="6 7" key="1">
    <citation type="submission" date="2015-09" db="EMBL/GenBank/DDBJ databases">
        <title>Draft genome sequence of Hydrogenibacillus schlegelii DSM 2000.</title>
        <authorList>
            <person name="Hemp J."/>
        </authorList>
    </citation>
    <scope>NUCLEOTIDE SEQUENCE [LARGE SCALE GENOMIC DNA]</scope>
    <source>
        <strain evidence="6 7">MA 48</strain>
    </source>
</reference>
<dbReference type="GO" id="GO:0006508">
    <property type="term" value="P:proteolysis"/>
    <property type="evidence" value="ECO:0007669"/>
    <property type="project" value="UniProtKB-KW"/>
</dbReference>
<evidence type="ECO:0000256" key="4">
    <source>
        <dbReference type="ARBA" id="ARBA00022825"/>
    </source>
</evidence>
<dbReference type="OrthoDB" id="9764363at2"/>
<accession>A0A179IPJ0</accession>